<dbReference type="EC" id="4.6.1.1" evidence="9"/>
<reference evidence="9 10" key="1">
    <citation type="submission" date="2017-01" db="EMBL/GenBank/DDBJ databases">
        <title>The cable genome- insights into the physiology and evolution of filamentous bacteria capable of sulfide oxidation via long distance electron transfer.</title>
        <authorList>
            <person name="Schreiber L."/>
            <person name="Bjerg J.T."/>
            <person name="Boggild A."/>
            <person name="Van De Vossenberg J."/>
            <person name="Meysman F."/>
            <person name="Nielsen L.P."/>
            <person name="Schramm A."/>
            <person name="Kjeldsen K.U."/>
        </authorList>
    </citation>
    <scope>NUCLEOTIDE SEQUENCE [LARGE SCALE GENOMIC DNA]</scope>
    <source>
        <strain evidence="9">A5</strain>
    </source>
</reference>
<dbReference type="GO" id="GO:0030313">
    <property type="term" value="C:cell envelope"/>
    <property type="evidence" value="ECO:0007669"/>
    <property type="project" value="UniProtKB-SubCell"/>
</dbReference>
<comment type="subcellular location">
    <subcellularLocation>
        <location evidence="1">Cell envelope</location>
    </subcellularLocation>
</comment>
<feature type="non-terminal residue" evidence="9">
    <location>
        <position position="1"/>
    </location>
</feature>
<dbReference type="PROSITE" id="PS50125">
    <property type="entry name" value="GUANYLATE_CYCLASE_2"/>
    <property type="match status" value="1"/>
</dbReference>
<feature type="transmembrane region" description="Helical" evidence="7">
    <location>
        <begin position="68"/>
        <end position="89"/>
    </location>
</feature>
<evidence type="ECO:0000256" key="3">
    <source>
        <dbReference type="ARBA" id="ARBA00022475"/>
    </source>
</evidence>
<evidence type="ECO:0000313" key="9">
    <source>
        <dbReference type="EMBL" id="RWX50217.1"/>
    </source>
</evidence>
<dbReference type="Pfam" id="PF00211">
    <property type="entry name" value="Guanylate_cyc"/>
    <property type="match status" value="1"/>
</dbReference>
<dbReference type="SUPFAM" id="SSF55073">
    <property type="entry name" value="Nucleotide cyclase"/>
    <property type="match status" value="1"/>
</dbReference>
<dbReference type="SMART" id="SM00044">
    <property type="entry name" value="CYCc"/>
    <property type="match status" value="1"/>
</dbReference>
<evidence type="ECO:0000256" key="7">
    <source>
        <dbReference type="SAM" id="Phobius"/>
    </source>
</evidence>
<dbReference type="PANTHER" id="PTHR43081:SF1">
    <property type="entry name" value="ADENYLATE CYCLASE, TERMINAL-DIFFERENTIATION SPECIFIC"/>
    <property type="match status" value="1"/>
</dbReference>
<evidence type="ECO:0000259" key="8">
    <source>
        <dbReference type="PROSITE" id="PS50125"/>
    </source>
</evidence>
<dbReference type="CDD" id="cd07302">
    <property type="entry name" value="CHD"/>
    <property type="match status" value="1"/>
</dbReference>
<evidence type="ECO:0000256" key="5">
    <source>
        <dbReference type="ARBA" id="ARBA00022989"/>
    </source>
</evidence>
<comment type="caution">
    <text evidence="9">The sequence shown here is derived from an EMBL/GenBank/DDBJ whole genome shotgun (WGS) entry which is preliminary data.</text>
</comment>
<accession>A0A444JB19</accession>
<comment type="similarity">
    <text evidence="2">Belongs to the adenylyl cyclase class-3 family.</text>
</comment>
<dbReference type="AlphaFoldDB" id="A0A444JB19"/>
<keyword evidence="6 7" id="KW-0472">Membrane</keyword>
<dbReference type="EMBL" id="MTKS01000362">
    <property type="protein sequence ID" value="RWX50217.1"/>
    <property type="molecule type" value="Genomic_DNA"/>
</dbReference>
<keyword evidence="5 7" id="KW-1133">Transmembrane helix</keyword>
<name>A0A444JB19_9BACT</name>
<dbReference type="InterPro" id="IPR001054">
    <property type="entry name" value="A/G_cyclase"/>
</dbReference>
<sequence>PYVSAHEILSGQFDADLFQNAYVLIGTSAPGLFDLQAVPTDQVFPGVELHGHALNTILSGNFLHRPEWAKGAELLYICCISLLLILVLSRVKAAKGALFVLLLTLMTSAFSYGCIHRCHLLLDMVYPLAVIWILFTVLTFYNFIAGERKMHRLRSAFSHYLSPEVVKELLKNQDDLVLDGEERELSILFSDIRRFTSMAEQMSPDNLCSFLNEYLTPMTEAVMERRGTVDKFIGDAIMAFWNAPLDTPNHVFHACECALAMLHELDNLNNSWRKRGLPEVRIGVGIHSGVARVGNMGSRQRFDYTIMGDSVNLASRLEGLTRLYGVDILVSDAVYALLKESDFFFRKIDTVRASGKTTPVTLYQLLGFSREQTAENLQELNTYYAALDLYNAGAFVRAAQAFQALKKEFPEDRLYEVYRERCVRLAKNPPQQWSGITDLVIK</sequence>
<keyword evidence="4 7" id="KW-0812">Transmembrane</keyword>
<dbReference type="GO" id="GO:0006171">
    <property type="term" value="P:cAMP biosynthetic process"/>
    <property type="evidence" value="ECO:0007669"/>
    <property type="project" value="TreeGrafter"/>
</dbReference>
<dbReference type="FunFam" id="3.30.70.1230:FF:000016">
    <property type="entry name" value="Adenylate/guanylate cyclase domain-containing protein"/>
    <property type="match status" value="1"/>
</dbReference>
<keyword evidence="9" id="KW-0456">Lyase</keyword>
<evidence type="ECO:0000313" key="10">
    <source>
        <dbReference type="Proteomes" id="UP000288892"/>
    </source>
</evidence>
<feature type="transmembrane region" description="Helical" evidence="7">
    <location>
        <begin position="96"/>
        <end position="113"/>
    </location>
</feature>
<dbReference type="PANTHER" id="PTHR43081">
    <property type="entry name" value="ADENYLATE CYCLASE, TERMINAL-DIFFERENTIATION SPECIFIC-RELATED"/>
    <property type="match status" value="1"/>
</dbReference>
<dbReference type="GO" id="GO:0004016">
    <property type="term" value="F:adenylate cyclase activity"/>
    <property type="evidence" value="ECO:0007669"/>
    <property type="project" value="UniProtKB-EC"/>
</dbReference>
<dbReference type="InterPro" id="IPR007890">
    <property type="entry name" value="CHASE2"/>
</dbReference>
<gene>
    <name evidence="9" type="ORF">VU01_13621</name>
</gene>
<organism evidence="9 10">
    <name type="scientific">Candidatus Electrothrix marina</name>
    <dbReference type="NCBI Taxonomy" id="1859130"/>
    <lineage>
        <taxon>Bacteria</taxon>
        <taxon>Pseudomonadati</taxon>
        <taxon>Thermodesulfobacteriota</taxon>
        <taxon>Desulfobulbia</taxon>
        <taxon>Desulfobulbales</taxon>
        <taxon>Desulfobulbaceae</taxon>
        <taxon>Candidatus Electrothrix</taxon>
    </lineage>
</organism>
<proteinExistence type="inferred from homology"/>
<dbReference type="InterPro" id="IPR050697">
    <property type="entry name" value="Adenylyl/Guanylyl_Cyclase_3/4"/>
</dbReference>
<keyword evidence="3" id="KW-1003">Cell membrane</keyword>
<feature type="transmembrane region" description="Helical" evidence="7">
    <location>
        <begin position="125"/>
        <end position="144"/>
    </location>
</feature>
<feature type="domain" description="Guanylate cyclase" evidence="8">
    <location>
        <begin position="186"/>
        <end position="318"/>
    </location>
</feature>
<dbReference type="GO" id="GO:0035556">
    <property type="term" value="P:intracellular signal transduction"/>
    <property type="evidence" value="ECO:0007669"/>
    <property type="project" value="InterPro"/>
</dbReference>
<dbReference type="Pfam" id="PF05226">
    <property type="entry name" value="CHASE2"/>
    <property type="match status" value="1"/>
</dbReference>
<dbReference type="Gene3D" id="3.30.70.1230">
    <property type="entry name" value="Nucleotide cyclase"/>
    <property type="match status" value="1"/>
</dbReference>
<evidence type="ECO:0000256" key="2">
    <source>
        <dbReference type="ARBA" id="ARBA00005381"/>
    </source>
</evidence>
<evidence type="ECO:0000256" key="6">
    <source>
        <dbReference type="ARBA" id="ARBA00023136"/>
    </source>
</evidence>
<evidence type="ECO:0000256" key="4">
    <source>
        <dbReference type="ARBA" id="ARBA00022692"/>
    </source>
</evidence>
<evidence type="ECO:0000256" key="1">
    <source>
        <dbReference type="ARBA" id="ARBA00004196"/>
    </source>
</evidence>
<protein>
    <submittedName>
        <fullName evidence="9">Adenylate cyclase, class 3</fullName>
        <ecNumber evidence="9">4.6.1.1</ecNumber>
    </submittedName>
</protein>
<dbReference type="Proteomes" id="UP000288892">
    <property type="component" value="Unassembled WGS sequence"/>
</dbReference>
<dbReference type="InterPro" id="IPR029787">
    <property type="entry name" value="Nucleotide_cyclase"/>
</dbReference>
<keyword evidence="10" id="KW-1185">Reference proteome</keyword>